<evidence type="ECO:0000313" key="4">
    <source>
        <dbReference type="EMBL" id="CAL6038444.1"/>
    </source>
</evidence>
<accession>A0AA86RCS2</accession>
<dbReference type="Gene3D" id="3.80.10.10">
    <property type="entry name" value="Ribonuclease Inhibitor"/>
    <property type="match status" value="2"/>
</dbReference>
<evidence type="ECO:0000313" key="5">
    <source>
        <dbReference type="Proteomes" id="UP001642409"/>
    </source>
</evidence>
<dbReference type="AlphaFoldDB" id="A0AA86RCS2"/>
<dbReference type="InterPro" id="IPR001611">
    <property type="entry name" value="Leu-rich_rpt"/>
</dbReference>
<comment type="caution">
    <text evidence="3">The sequence shown here is derived from an EMBL/GenBank/DDBJ whole genome shotgun (WGS) entry which is preliminary data.</text>
</comment>
<evidence type="ECO:0000256" key="2">
    <source>
        <dbReference type="ARBA" id="ARBA00022737"/>
    </source>
</evidence>
<dbReference type="InterPro" id="IPR032675">
    <property type="entry name" value="LRR_dom_sf"/>
</dbReference>
<keyword evidence="1" id="KW-0433">Leucine-rich repeat</keyword>
<dbReference type="PANTHER" id="PTHR46652">
    <property type="entry name" value="LEUCINE-RICH REPEAT AND IQ DOMAIN-CONTAINING PROTEIN 1-RELATED"/>
    <property type="match status" value="1"/>
</dbReference>
<reference evidence="3" key="1">
    <citation type="submission" date="2023-06" db="EMBL/GenBank/DDBJ databases">
        <authorList>
            <person name="Kurt Z."/>
        </authorList>
    </citation>
    <scope>NUCLEOTIDE SEQUENCE</scope>
</reference>
<dbReference type="PANTHER" id="PTHR46652:SF3">
    <property type="entry name" value="LEUCINE-RICH REPEAT-CONTAINING PROTEIN 9"/>
    <property type="match status" value="1"/>
</dbReference>
<reference evidence="4 5" key="2">
    <citation type="submission" date="2024-07" db="EMBL/GenBank/DDBJ databases">
        <authorList>
            <person name="Akdeniz Z."/>
        </authorList>
    </citation>
    <scope>NUCLEOTIDE SEQUENCE [LARGE SCALE GENOMIC DNA]</scope>
</reference>
<dbReference type="EMBL" id="CATOUU010001104">
    <property type="protein sequence ID" value="CAI9972248.1"/>
    <property type="molecule type" value="Genomic_DNA"/>
</dbReference>
<name>A0AA86RCS2_9EUKA</name>
<keyword evidence="2" id="KW-0677">Repeat</keyword>
<proteinExistence type="predicted"/>
<dbReference type="EMBL" id="CAXDID020000139">
    <property type="protein sequence ID" value="CAL6038444.1"/>
    <property type="molecule type" value="Genomic_DNA"/>
</dbReference>
<gene>
    <name evidence="4" type="ORF">HINF_LOCUS37372</name>
    <name evidence="3" type="ORF">HINF_LOCUS59893</name>
</gene>
<evidence type="ECO:0000313" key="3">
    <source>
        <dbReference type="EMBL" id="CAI9972248.1"/>
    </source>
</evidence>
<dbReference type="SUPFAM" id="SSF52058">
    <property type="entry name" value="L domain-like"/>
    <property type="match status" value="1"/>
</dbReference>
<dbReference type="InterPro" id="IPR050836">
    <property type="entry name" value="SDS22/Internalin_LRR"/>
</dbReference>
<protein>
    <submittedName>
        <fullName evidence="3">Leucine-rich repeat domain-containing protein</fullName>
    </submittedName>
    <submittedName>
        <fullName evidence="4">Leucine-rich_repeat domain-containing protein</fullName>
    </submittedName>
</protein>
<dbReference type="PROSITE" id="PS51450">
    <property type="entry name" value="LRR"/>
    <property type="match status" value="1"/>
</dbReference>
<dbReference type="Proteomes" id="UP001642409">
    <property type="component" value="Unassembled WGS sequence"/>
</dbReference>
<sequence length="349" mass="40749">MHFGQENTFKASYVMDKSAIIQMLSEYDKTMIQKYQNIIKNETLIIKNDPQLQDLDFINILKVQVIELYSCINTIPKLESKNIKQLKIQDCDIYRLNELQLENLEFLEIYNYNRQYSKTLTQEIAKFLRLRELRLYGCIVDMSPISQKSNNLTKLFLRSCEIRTTTALRPLVNLEELCLDTNDGVDITSLQYLTTLKKLYLKQCGLINLDALRPLNMLEELNIQENKIVYIQPLLELTQLSKLDARYNNISDSKIIEQHSNFKKSNFILSRISQPTKTELQVANILKSINSPINSLKYLSKQAQNSIYIQIAFKKIITENLQKQNDNHSQFIARVMALIYQVNKSEADQ</sequence>
<evidence type="ECO:0000256" key="1">
    <source>
        <dbReference type="ARBA" id="ARBA00022614"/>
    </source>
</evidence>
<organism evidence="3">
    <name type="scientific">Hexamita inflata</name>
    <dbReference type="NCBI Taxonomy" id="28002"/>
    <lineage>
        <taxon>Eukaryota</taxon>
        <taxon>Metamonada</taxon>
        <taxon>Diplomonadida</taxon>
        <taxon>Hexamitidae</taxon>
        <taxon>Hexamitinae</taxon>
        <taxon>Hexamita</taxon>
    </lineage>
</organism>
<keyword evidence="5" id="KW-1185">Reference proteome</keyword>